<reference evidence="1" key="1">
    <citation type="submission" date="2025-08" db="UniProtKB">
        <authorList>
            <consortium name="RefSeq"/>
        </authorList>
    </citation>
    <scope>IDENTIFICATION</scope>
    <source>
        <tissue evidence="1">Whole insect</tissue>
    </source>
</reference>
<sequence>MARIQWKKYRSLTVAVSLVVLYFIVKTQTYEHTAFVFLPKVHPNKPWEFVADFSNMKYLNPTIIDFNILEESGNYDHWKYTTEYMENLSHWPYLPNKAVAHFNIKASPKKDLYYINSLHSTCLFQGLYCLNAESEFKFSHNRTKGTTCEETVKYECPRILSFFCRREVIYQRNAIMSNLLKKFS</sequence>
<dbReference type="KEGG" id="dvv:114335027"/>
<dbReference type="RefSeq" id="XP_028140982.1">
    <property type="nucleotide sequence ID" value="XM_028285181.1"/>
</dbReference>
<protein>
    <submittedName>
        <fullName evidence="1">Uncharacterized protein LOC114335027 isoform X1</fullName>
    </submittedName>
</protein>
<accession>A0A6P7G1U1</accession>
<organism evidence="1">
    <name type="scientific">Diabrotica virgifera virgifera</name>
    <name type="common">western corn rootworm</name>
    <dbReference type="NCBI Taxonomy" id="50390"/>
    <lineage>
        <taxon>Eukaryota</taxon>
        <taxon>Metazoa</taxon>
        <taxon>Ecdysozoa</taxon>
        <taxon>Arthropoda</taxon>
        <taxon>Hexapoda</taxon>
        <taxon>Insecta</taxon>
        <taxon>Pterygota</taxon>
        <taxon>Neoptera</taxon>
        <taxon>Endopterygota</taxon>
        <taxon>Coleoptera</taxon>
        <taxon>Polyphaga</taxon>
        <taxon>Cucujiformia</taxon>
        <taxon>Chrysomeloidea</taxon>
        <taxon>Chrysomelidae</taxon>
        <taxon>Galerucinae</taxon>
        <taxon>Diabroticina</taxon>
        <taxon>Diabroticites</taxon>
        <taxon>Diabrotica</taxon>
    </lineage>
</organism>
<dbReference type="AlphaFoldDB" id="A0A6P7G1U1"/>
<name>A0A6P7G1U1_DIAVI</name>
<proteinExistence type="predicted"/>
<dbReference type="InParanoid" id="A0A6P7G1U1"/>
<evidence type="ECO:0000313" key="1">
    <source>
        <dbReference type="RefSeq" id="XP_028140982.1"/>
    </source>
</evidence>
<dbReference type="OrthoDB" id="6578546at2759"/>
<gene>
    <name evidence="1" type="primary">LOC114335027</name>
</gene>